<dbReference type="InterPro" id="IPR001890">
    <property type="entry name" value="RNA-binding_CRM"/>
</dbReference>
<dbReference type="Gene3D" id="3.30.110.60">
    <property type="entry name" value="YhbY-like"/>
    <property type="match status" value="1"/>
</dbReference>
<evidence type="ECO:0000313" key="5">
    <source>
        <dbReference type="Proteomes" id="UP000654401"/>
    </source>
</evidence>
<dbReference type="PANTHER" id="PTHR40065:SF3">
    <property type="entry name" value="RNA-BINDING PROTEIN YHBY"/>
    <property type="match status" value="1"/>
</dbReference>
<accession>A0A8J6PF78</accession>
<dbReference type="InterPro" id="IPR035920">
    <property type="entry name" value="YhbY-like_sf"/>
</dbReference>
<comment type="caution">
    <text evidence="4">The sequence shown here is derived from an EMBL/GenBank/DDBJ whole genome shotgun (WGS) entry which is preliminary data.</text>
</comment>
<dbReference type="InterPro" id="IPR017924">
    <property type="entry name" value="RNA-binding_YhbY"/>
</dbReference>
<keyword evidence="1 2" id="KW-0694">RNA-binding</keyword>
<name>A0A8J6PF78_9GAMM</name>
<dbReference type="SMART" id="SM01103">
    <property type="entry name" value="CRS1_YhbY"/>
    <property type="match status" value="1"/>
</dbReference>
<proteinExistence type="predicted"/>
<organism evidence="4 5">
    <name type="scientific">Candidatus Thiopontia autotrophica</name>
    <dbReference type="NCBI Taxonomy" id="2841688"/>
    <lineage>
        <taxon>Bacteria</taxon>
        <taxon>Pseudomonadati</taxon>
        <taxon>Pseudomonadota</taxon>
        <taxon>Gammaproteobacteria</taxon>
        <taxon>Candidatus Thiopontia</taxon>
    </lineage>
</organism>
<evidence type="ECO:0000259" key="3">
    <source>
        <dbReference type="PROSITE" id="PS51295"/>
    </source>
</evidence>
<evidence type="ECO:0000256" key="1">
    <source>
        <dbReference type="ARBA" id="ARBA00022884"/>
    </source>
</evidence>
<evidence type="ECO:0000313" key="4">
    <source>
        <dbReference type="EMBL" id="MBC8520270.1"/>
    </source>
</evidence>
<dbReference type="InterPro" id="IPR051925">
    <property type="entry name" value="RNA-binding_domain"/>
</dbReference>
<reference evidence="4 5" key="1">
    <citation type="submission" date="2020-08" db="EMBL/GenBank/DDBJ databases">
        <title>Bridging the membrane lipid divide: bacteria of the FCB group superphylum have the potential to synthesize archaeal ether lipids.</title>
        <authorList>
            <person name="Villanueva L."/>
            <person name="Von Meijenfeldt F.A.B."/>
            <person name="Westbye A.B."/>
            <person name="Yadav S."/>
            <person name="Hopmans E.C."/>
            <person name="Dutilh B.E."/>
            <person name="Sinninghe Damste J.S."/>
        </authorList>
    </citation>
    <scope>NUCLEOTIDE SEQUENCE [LARGE SCALE GENOMIC DNA]</scope>
    <source>
        <strain evidence="4">NIOZ-UU100</strain>
    </source>
</reference>
<sequence>MDLTGKQKRHLRGLGHELHPLVTVGGNGLSEGVLSELDQSLEHHELIKIRVNAGDREERKNLIDELVTKSGAALVQTVGHVALLYRKAKTPSLQIPK</sequence>
<dbReference type="NCBIfam" id="TIGR00253">
    <property type="entry name" value="RNA_bind_YhbY"/>
    <property type="match status" value="1"/>
</dbReference>
<evidence type="ECO:0000256" key="2">
    <source>
        <dbReference type="PROSITE-ProRule" id="PRU00626"/>
    </source>
</evidence>
<feature type="domain" description="CRM" evidence="3">
    <location>
        <begin position="1"/>
        <end position="97"/>
    </location>
</feature>
<dbReference type="Proteomes" id="UP000654401">
    <property type="component" value="Unassembled WGS sequence"/>
</dbReference>
<protein>
    <submittedName>
        <fullName evidence="4">Ribosome assembly RNA-binding protein YhbY</fullName>
    </submittedName>
</protein>
<dbReference type="EMBL" id="JACNFK010000036">
    <property type="protein sequence ID" value="MBC8520270.1"/>
    <property type="molecule type" value="Genomic_DNA"/>
</dbReference>
<dbReference type="GO" id="GO:0003723">
    <property type="term" value="F:RNA binding"/>
    <property type="evidence" value="ECO:0007669"/>
    <property type="project" value="UniProtKB-UniRule"/>
</dbReference>
<dbReference type="PANTHER" id="PTHR40065">
    <property type="entry name" value="RNA-BINDING PROTEIN YHBY"/>
    <property type="match status" value="1"/>
</dbReference>
<gene>
    <name evidence="4" type="primary">yhbY</name>
    <name evidence="4" type="ORF">H8D24_07695</name>
</gene>
<dbReference type="PROSITE" id="PS51295">
    <property type="entry name" value="CRM"/>
    <property type="match status" value="1"/>
</dbReference>
<dbReference type="Pfam" id="PF01985">
    <property type="entry name" value="CRS1_YhbY"/>
    <property type="match status" value="1"/>
</dbReference>
<dbReference type="SUPFAM" id="SSF75471">
    <property type="entry name" value="YhbY-like"/>
    <property type="match status" value="1"/>
</dbReference>
<dbReference type="AlphaFoldDB" id="A0A8J6PF78"/>